<dbReference type="STRING" id="45882.A0A0V1DG64"/>
<dbReference type="InterPro" id="IPR002848">
    <property type="entry name" value="Translin_fam"/>
</dbReference>
<comment type="caution">
    <text evidence="7">The sequence shown here is derived from an EMBL/GenBank/DDBJ whole genome shotgun (WGS) entry which is preliminary data.</text>
</comment>
<evidence type="ECO:0000256" key="6">
    <source>
        <dbReference type="PIRSR" id="PIRSR602848-1"/>
    </source>
</evidence>
<dbReference type="GO" id="GO:0005634">
    <property type="term" value="C:nucleus"/>
    <property type="evidence" value="ECO:0007669"/>
    <property type="project" value="UniProtKB-SubCell"/>
</dbReference>
<organism evidence="7 8">
    <name type="scientific">Trichinella britovi</name>
    <name type="common">Parasitic roundworm</name>
    <dbReference type="NCBI Taxonomy" id="45882"/>
    <lineage>
        <taxon>Eukaryota</taxon>
        <taxon>Metazoa</taxon>
        <taxon>Ecdysozoa</taxon>
        <taxon>Nematoda</taxon>
        <taxon>Enoplea</taxon>
        <taxon>Dorylaimia</taxon>
        <taxon>Trichinellida</taxon>
        <taxon>Trichinellidae</taxon>
        <taxon>Trichinella</taxon>
    </lineage>
</organism>
<evidence type="ECO:0000256" key="5">
    <source>
        <dbReference type="ARBA" id="ARBA00023242"/>
    </source>
</evidence>
<keyword evidence="5" id="KW-0539">Nucleus</keyword>
<name>A0A0V1DG64_TRIBR</name>
<evidence type="ECO:0000256" key="3">
    <source>
        <dbReference type="ARBA" id="ARBA00005902"/>
    </source>
</evidence>
<dbReference type="CDD" id="cd14820">
    <property type="entry name" value="TRAX"/>
    <property type="match status" value="1"/>
</dbReference>
<keyword evidence="4" id="KW-0963">Cytoplasm</keyword>
<keyword evidence="8" id="KW-1185">Reference proteome</keyword>
<dbReference type="Gene3D" id="1.20.58.190">
    <property type="entry name" value="Translin, domain 1"/>
    <property type="match status" value="1"/>
</dbReference>
<feature type="binding site" evidence="6">
    <location>
        <position position="302"/>
    </location>
    <ligand>
        <name>Mg(2+)</name>
        <dbReference type="ChEBI" id="CHEBI:18420"/>
    </ligand>
</feature>
<dbReference type="AlphaFoldDB" id="A0A0V1DG64"/>
<dbReference type="InterPro" id="IPR016068">
    <property type="entry name" value="Translin_N"/>
</dbReference>
<dbReference type="GO" id="GO:0005737">
    <property type="term" value="C:cytoplasm"/>
    <property type="evidence" value="ECO:0007669"/>
    <property type="project" value="UniProtKB-SubCell"/>
</dbReference>
<dbReference type="GO" id="GO:0046872">
    <property type="term" value="F:metal ion binding"/>
    <property type="evidence" value="ECO:0007669"/>
    <property type="project" value="UniProtKB-KW"/>
</dbReference>
<evidence type="ECO:0000256" key="2">
    <source>
        <dbReference type="ARBA" id="ARBA00004496"/>
    </source>
</evidence>
<keyword evidence="6" id="KW-0460">Magnesium</keyword>
<dbReference type="PANTHER" id="PTHR10741">
    <property type="entry name" value="TRANSLIN AND TRANSLIN ASSOCIATED PROTEIN X"/>
    <property type="match status" value="1"/>
</dbReference>
<dbReference type="OrthoDB" id="31005at2759"/>
<dbReference type="EMBL" id="JYDI01000006">
    <property type="protein sequence ID" value="KRY60360.1"/>
    <property type="molecule type" value="Genomic_DNA"/>
</dbReference>
<comment type="subcellular location">
    <subcellularLocation>
        <location evidence="2">Cytoplasm</location>
    </subcellularLocation>
    <subcellularLocation>
        <location evidence="1">Nucleus</location>
    </subcellularLocation>
</comment>
<evidence type="ECO:0000256" key="4">
    <source>
        <dbReference type="ARBA" id="ARBA00022490"/>
    </source>
</evidence>
<dbReference type="OMA" id="SYFDYVM"/>
<dbReference type="InterPro" id="IPR016069">
    <property type="entry name" value="Translin_C"/>
</dbReference>
<gene>
    <name evidence="7" type="primary">TSNAX</name>
    <name evidence="7" type="ORF">T03_5430</name>
</gene>
<evidence type="ECO:0000256" key="1">
    <source>
        <dbReference type="ARBA" id="ARBA00004123"/>
    </source>
</evidence>
<feature type="binding site" evidence="6">
    <location>
        <position position="247"/>
    </location>
    <ligand>
        <name>Mg(2+)</name>
        <dbReference type="ChEBI" id="CHEBI:18420"/>
    </ligand>
</feature>
<dbReference type="SUPFAM" id="SSF74784">
    <property type="entry name" value="Translin"/>
    <property type="match status" value="1"/>
</dbReference>
<dbReference type="Gene3D" id="1.20.58.200">
    <property type="entry name" value="Translin, domain 2"/>
    <property type="match status" value="1"/>
</dbReference>
<protein>
    <submittedName>
        <fullName evidence="7">Translin-associated protein X</fullName>
    </submittedName>
</protein>
<reference evidence="7 8" key="1">
    <citation type="submission" date="2015-01" db="EMBL/GenBank/DDBJ databases">
        <title>Evolution of Trichinella species and genotypes.</title>
        <authorList>
            <person name="Korhonen P.K."/>
            <person name="Edoardo P."/>
            <person name="Giuseppe L.R."/>
            <person name="Gasser R.B."/>
        </authorList>
    </citation>
    <scope>NUCLEOTIDE SEQUENCE [LARGE SCALE GENOMIC DNA]</scope>
    <source>
        <strain evidence="7">ISS120</strain>
    </source>
</reference>
<proteinExistence type="inferred from homology"/>
<keyword evidence="6" id="KW-0479">Metal-binding</keyword>
<evidence type="ECO:0000313" key="7">
    <source>
        <dbReference type="EMBL" id="KRY60360.1"/>
    </source>
</evidence>
<evidence type="ECO:0000313" key="8">
    <source>
        <dbReference type="Proteomes" id="UP000054653"/>
    </source>
</evidence>
<dbReference type="Proteomes" id="UP000054653">
    <property type="component" value="Unassembled WGS sequence"/>
</dbReference>
<dbReference type="Pfam" id="PF01997">
    <property type="entry name" value="Translin"/>
    <property type="match status" value="1"/>
</dbReference>
<sequence length="378" mass="44560">MSELEEDMNDKPVVIRGIAKSGRVWKTVQKQRNSAIIKGKTLHRSWKNKDALRKEKMRMKDIEQTIREDRIRHMNEKRQAYKEREKRRQENIRKSEIVQVIKNTSKLKRMNKKQLRMIRKADTNDLVNASAGMPVAMKLEKEAGEEEGSLISLFTSYANEMDAVYEKRERILKASQEITVSSKRVICLLHRCVNENEENGWKIFEQAVEKLKSLANDQFKTVAFVLKDEYCDRYEKYYSSGLQEYIEAWSFLNFLQYKKLITLFEIRQLLQYEFCDDGNVRLRQIHISYFDYVMGIADLAGELMRYAVVSSNSDIVSVNNIYNFMAAVYRCIKLLNLNRKRGFVRKEKEFLDSIMKVENIFYNRMLLAADSHSAVAVE</sequence>
<comment type="similarity">
    <text evidence="3">Belongs to the translin family.</text>
</comment>
<accession>A0A0V1DG64</accession>
<dbReference type="InterPro" id="IPR036081">
    <property type="entry name" value="Translin_sf"/>
</dbReference>
<dbReference type="GO" id="GO:0043565">
    <property type="term" value="F:sequence-specific DNA binding"/>
    <property type="evidence" value="ECO:0007669"/>
    <property type="project" value="InterPro"/>
</dbReference>